<protein>
    <submittedName>
        <fullName evidence="3">GrpB family protein</fullName>
    </submittedName>
</protein>
<evidence type="ECO:0000313" key="3">
    <source>
        <dbReference type="EMBL" id="QIS21428.1"/>
    </source>
</evidence>
<dbReference type="AlphaFoldDB" id="A0A6G9Z7D7"/>
<proteinExistence type="predicted"/>
<keyword evidence="1" id="KW-0173">Coenzyme A biosynthesis</keyword>
<organism evidence="3 4">
    <name type="scientific">Nocardia terpenica</name>
    <dbReference type="NCBI Taxonomy" id="455432"/>
    <lineage>
        <taxon>Bacteria</taxon>
        <taxon>Bacillati</taxon>
        <taxon>Actinomycetota</taxon>
        <taxon>Actinomycetes</taxon>
        <taxon>Mycobacteriales</taxon>
        <taxon>Nocardiaceae</taxon>
        <taxon>Nocardia</taxon>
    </lineage>
</organism>
<dbReference type="PANTHER" id="PTHR34822">
    <property type="entry name" value="GRPB DOMAIN PROTEIN (AFU_ORTHOLOGUE AFUA_1G01530)"/>
    <property type="match status" value="1"/>
</dbReference>
<dbReference type="SUPFAM" id="SSF81301">
    <property type="entry name" value="Nucleotidyltransferase"/>
    <property type="match status" value="1"/>
</dbReference>
<dbReference type="RefSeq" id="WP_167488721.1">
    <property type="nucleotide sequence ID" value="NZ_CP046173.1"/>
</dbReference>
<dbReference type="InterPro" id="IPR043519">
    <property type="entry name" value="NT_sf"/>
</dbReference>
<reference evidence="3 4" key="1">
    <citation type="journal article" date="2019" name="ACS Chem. Biol.">
        <title>Identification and Mobilization of a Cryptic Antibiotic Biosynthesis Gene Locus from a Human-Pathogenic Nocardia Isolate.</title>
        <authorList>
            <person name="Herisse M."/>
            <person name="Ishida K."/>
            <person name="Porter J.L."/>
            <person name="Howden B."/>
            <person name="Hertweck C."/>
            <person name="Stinear T.P."/>
            <person name="Pidot S.J."/>
        </authorList>
    </citation>
    <scope>NUCLEOTIDE SEQUENCE [LARGE SCALE GENOMIC DNA]</scope>
    <source>
        <strain evidence="3 4">AUSMDU00012715</strain>
    </source>
</reference>
<name>A0A6G9Z7D7_9NOCA</name>
<evidence type="ECO:0000256" key="2">
    <source>
        <dbReference type="SAM" id="MobiDB-lite"/>
    </source>
</evidence>
<dbReference type="Pfam" id="PF04229">
    <property type="entry name" value="GrpB"/>
    <property type="match status" value="1"/>
</dbReference>
<feature type="compositionally biased region" description="Basic and acidic residues" evidence="2">
    <location>
        <begin position="1"/>
        <end position="13"/>
    </location>
</feature>
<dbReference type="GO" id="GO:0015937">
    <property type="term" value="P:coenzyme A biosynthetic process"/>
    <property type="evidence" value="ECO:0007669"/>
    <property type="project" value="UniProtKB-KW"/>
</dbReference>
<dbReference type="Proteomes" id="UP000500953">
    <property type="component" value="Chromosome"/>
</dbReference>
<evidence type="ECO:0000313" key="4">
    <source>
        <dbReference type="Proteomes" id="UP000500953"/>
    </source>
</evidence>
<evidence type="ECO:0000256" key="1">
    <source>
        <dbReference type="ARBA" id="ARBA00022993"/>
    </source>
</evidence>
<dbReference type="InterPro" id="IPR007344">
    <property type="entry name" value="GrpB/CoaE"/>
</dbReference>
<gene>
    <name evidence="3" type="ORF">F6W96_26930</name>
</gene>
<dbReference type="PANTHER" id="PTHR34822:SF1">
    <property type="entry name" value="GRPB FAMILY PROTEIN"/>
    <property type="match status" value="1"/>
</dbReference>
<accession>A0A6G9Z7D7</accession>
<feature type="region of interest" description="Disordered" evidence="2">
    <location>
        <begin position="1"/>
        <end position="24"/>
    </location>
</feature>
<sequence length="195" mass="22294">MPTFEEITRHTDPDPDGNPWVQGPPPPAVVELVPYNPQWPRRYRDLVEAVREALGAAVLDTQHVGSTSVPGLAAKDVIDIDLIVADPRDEPAYVPALERLGYVLVIREPWWHEHRCLSLQDPAVNLHVFGPDCPETIRHRMFRDWLRENPDDRALYERGKRAAIPGGGTMMAYNLRKQEVIREIYERMFRAAGML</sequence>
<dbReference type="EMBL" id="CP046173">
    <property type="protein sequence ID" value="QIS21428.1"/>
    <property type="molecule type" value="Genomic_DNA"/>
</dbReference>
<dbReference type="Gene3D" id="3.30.460.10">
    <property type="entry name" value="Beta Polymerase, domain 2"/>
    <property type="match status" value="1"/>
</dbReference>